<evidence type="ECO:0000259" key="6">
    <source>
        <dbReference type="PROSITE" id="PS50188"/>
    </source>
</evidence>
<feature type="domain" description="B30.2/SPRY" evidence="6">
    <location>
        <begin position="220"/>
        <end position="417"/>
    </location>
</feature>
<evidence type="ECO:0000256" key="2">
    <source>
        <dbReference type="ARBA" id="ARBA00022481"/>
    </source>
</evidence>
<dbReference type="PANTHER" id="PTHR12381:SF66">
    <property type="entry name" value="HETEROGENEOUS NUCLEAR RIBONUCLEOPROTEIN U-LIKE PROTEIN 2"/>
    <property type="match status" value="1"/>
</dbReference>
<dbReference type="InterPro" id="IPR003877">
    <property type="entry name" value="SPRY_dom"/>
</dbReference>
<keyword evidence="4" id="KW-0539">Nucleus</keyword>
<dbReference type="InterPro" id="IPR036361">
    <property type="entry name" value="SAP_dom_sf"/>
</dbReference>
<feature type="compositionally biased region" description="Polar residues" evidence="5">
    <location>
        <begin position="57"/>
        <end position="97"/>
    </location>
</feature>
<dbReference type="InterPro" id="IPR043136">
    <property type="entry name" value="B30.2/SPRY_sf"/>
</dbReference>
<comment type="subcellular location">
    <subcellularLocation>
        <location evidence="1">Nucleus</location>
    </subcellularLocation>
</comment>
<dbReference type="PANTHER" id="PTHR12381">
    <property type="entry name" value="HETEROGENEOUS NUCLEAR RIBONUCLEOPROTEIN U FAMILY MEMBER"/>
    <property type="match status" value="1"/>
</dbReference>
<dbReference type="GO" id="GO:0000380">
    <property type="term" value="P:alternative mRNA splicing, via spliceosome"/>
    <property type="evidence" value="ECO:0007669"/>
    <property type="project" value="TreeGrafter"/>
</dbReference>
<reference evidence="8 9" key="1">
    <citation type="submission" date="2021-06" db="EMBL/GenBank/DDBJ databases">
        <title>Chromosome-level genome assembly of the red-tail catfish (Hemibagrus wyckioides).</title>
        <authorList>
            <person name="Shao F."/>
        </authorList>
    </citation>
    <scope>NUCLEOTIDE SEQUENCE [LARGE SCALE GENOMIC DNA]</scope>
    <source>
        <strain evidence="8">EC202008001</strain>
        <tissue evidence="8">Blood</tissue>
    </source>
</reference>
<keyword evidence="3" id="KW-0597">Phosphoprotein</keyword>
<dbReference type="Gene3D" id="2.60.120.920">
    <property type="match status" value="1"/>
</dbReference>
<feature type="region of interest" description="Disordered" evidence="5">
    <location>
        <begin position="57"/>
        <end position="175"/>
    </location>
</feature>
<evidence type="ECO:0000256" key="3">
    <source>
        <dbReference type="ARBA" id="ARBA00022553"/>
    </source>
</evidence>
<dbReference type="InterPro" id="IPR001870">
    <property type="entry name" value="B30.2/SPRY"/>
</dbReference>
<sequence>MLLEDVKKLKVSELRAELRDRGLDPKGLKAELVARLVSAIQTTEPEQSLDLNLSHTESVQTAQETPELTSQTDATSTGPTSVTASGDKQQTWEQNQSRVEEIWRKTRSCVDQSTQTENDPTGSVSQSVCSCSNRRGEEEEKEEEQCKPQCVPSSSSVSSDVHQEEVQSTPLDGHQLPHVAPVMAANGTEKQDESWNVSRPEEERGRDYYEFKEEIQYMRAKTPEPNPASEDEMDIDDDNVRLDPYNSDLHFEVSADGSSGQPLLWEKFPLLHSGCRLTHGFIRGKVGFEVKYVKRLSAASVTCISPEPHVLRVGWSVDGSSLQLGEEELSFGFDGAGKAVTGGKMEDFGEPFSEDDVIGCYASISDGGETELSFSKNGLFLGVAFRLAGSVLSGRALYPHILCKNCSVSLNLDPQGVTWYPGPPGYCSLPMLPSAHRAQSPLPPSHRKDCEVLMMVGMPGSGKSHWAESHVAKNPEKRYNVLSTNSVLHSMRLPSPEHKNLILQQATQCLTHLIRIAATKRRNFILDQANIYPSAQRHKLLRFSGYQRKAVVLVPSDEEWKRRLQQKEQSEGAVLPEISLLKSKASFTLPEQGNLLEDILFVELCREEAQKLLTSYKEEATRLLPTPAKRKRQKKRLHKRHGDSHGLSQGCSQYVQQPLWGCHKQNGWNYSAFSQPYGYNSDPQTYRDYYQPCTDQWNLGNQNQSYYANQSYYFGNQTFW</sequence>
<gene>
    <name evidence="8" type="ORF">KOW79_012445</name>
</gene>
<dbReference type="InterPro" id="IPR013320">
    <property type="entry name" value="ConA-like_dom_sf"/>
</dbReference>
<dbReference type="GO" id="GO:0003723">
    <property type="term" value="F:RNA binding"/>
    <property type="evidence" value="ECO:0007669"/>
    <property type="project" value="TreeGrafter"/>
</dbReference>
<feature type="compositionally biased region" description="Polar residues" evidence="5">
    <location>
        <begin position="109"/>
        <end position="133"/>
    </location>
</feature>
<evidence type="ECO:0000256" key="4">
    <source>
        <dbReference type="ARBA" id="ARBA00023242"/>
    </source>
</evidence>
<feature type="compositionally biased region" description="Basic residues" evidence="5">
    <location>
        <begin position="628"/>
        <end position="642"/>
    </location>
</feature>
<dbReference type="OrthoDB" id="445357at2759"/>
<dbReference type="SMART" id="SM00513">
    <property type="entry name" value="SAP"/>
    <property type="match status" value="1"/>
</dbReference>
<evidence type="ECO:0000313" key="9">
    <source>
        <dbReference type="Proteomes" id="UP000824219"/>
    </source>
</evidence>
<feature type="domain" description="SAP" evidence="7">
    <location>
        <begin position="6"/>
        <end position="40"/>
    </location>
</feature>
<dbReference type="InterPro" id="IPR027417">
    <property type="entry name" value="P-loop_NTPase"/>
</dbReference>
<accession>A0A9D3NLB4</accession>
<organism evidence="8 9">
    <name type="scientific">Hemibagrus wyckioides</name>
    <dbReference type="NCBI Taxonomy" id="337641"/>
    <lineage>
        <taxon>Eukaryota</taxon>
        <taxon>Metazoa</taxon>
        <taxon>Chordata</taxon>
        <taxon>Craniata</taxon>
        <taxon>Vertebrata</taxon>
        <taxon>Euteleostomi</taxon>
        <taxon>Actinopterygii</taxon>
        <taxon>Neopterygii</taxon>
        <taxon>Teleostei</taxon>
        <taxon>Ostariophysi</taxon>
        <taxon>Siluriformes</taxon>
        <taxon>Bagridae</taxon>
        <taxon>Hemibagrus</taxon>
    </lineage>
</organism>
<dbReference type="Proteomes" id="UP000824219">
    <property type="component" value="Linkage Group LG14"/>
</dbReference>
<keyword evidence="9" id="KW-1185">Reference proteome</keyword>
<dbReference type="CDD" id="cd12884">
    <property type="entry name" value="SPRY_hnRNP"/>
    <property type="match status" value="1"/>
</dbReference>
<feature type="region of interest" description="Disordered" evidence="5">
    <location>
        <begin position="623"/>
        <end position="649"/>
    </location>
</feature>
<evidence type="ECO:0000256" key="1">
    <source>
        <dbReference type="ARBA" id="ARBA00004123"/>
    </source>
</evidence>
<dbReference type="SUPFAM" id="SSF52540">
    <property type="entry name" value="P-loop containing nucleoside triphosphate hydrolases"/>
    <property type="match status" value="1"/>
</dbReference>
<keyword evidence="2" id="KW-0488">Methylation</keyword>
<dbReference type="EMBL" id="JAHKSW010000014">
    <property type="protein sequence ID" value="KAG7324429.1"/>
    <property type="molecule type" value="Genomic_DNA"/>
</dbReference>
<dbReference type="Gene3D" id="3.40.50.300">
    <property type="entry name" value="P-loop containing nucleotide triphosphate hydrolases"/>
    <property type="match status" value="1"/>
</dbReference>
<dbReference type="Gene3D" id="1.10.720.30">
    <property type="entry name" value="SAP domain"/>
    <property type="match status" value="1"/>
</dbReference>
<evidence type="ECO:0000259" key="7">
    <source>
        <dbReference type="PROSITE" id="PS50800"/>
    </source>
</evidence>
<comment type="caution">
    <text evidence="8">The sequence shown here is derived from an EMBL/GenBank/DDBJ whole genome shotgun (WGS) entry which is preliminary data.</text>
</comment>
<dbReference type="Pfam" id="PF02037">
    <property type="entry name" value="SAP"/>
    <property type="match status" value="1"/>
</dbReference>
<name>A0A9D3NLB4_9TELE</name>
<dbReference type="SUPFAM" id="SSF49899">
    <property type="entry name" value="Concanavalin A-like lectins/glucanases"/>
    <property type="match status" value="1"/>
</dbReference>
<evidence type="ECO:0000313" key="8">
    <source>
        <dbReference type="EMBL" id="KAG7324429.1"/>
    </source>
</evidence>
<dbReference type="SUPFAM" id="SSF68906">
    <property type="entry name" value="SAP domain"/>
    <property type="match status" value="1"/>
</dbReference>
<protein>
    <submittedName>
        <fullName evidence="8">Uncharacterized protein</fullName>
    </submittedName>
</protein>
<dbReference type="PROSITE" id="PS50188">
    <property type="entry name" value="B302_SPRY"/>
    <property type="match status" value="1"/>
</dbReference>
<dbReference type="PROSITE" id="PS50800">
    <property type="entry name" value="SAP"/>
    <property type="match status" value="1"/>
</dbReference>
<dbReference type="Pfam" id="PF13671">
    <property type="entry name" value="AAA_33"/>
    <property type="match status" value="1"/>
</dbReference>
<evidence type="ECO:0000256" key="5">
    <source>
        <dbReference type="SAM" id="MobiDB-lite"/>
    </source>
</evidence>
<proteinExistence type="predicted"/>
<dbReference type="InterPro" id="IPR003034">
    <property type="entry name" value="SAP_dom"/>
</dbReference>
<dbReference type="SMART" id="SM00449">
    <property type="entry name" value="SPRY"/>
    <property type="match status" value="1"/>
</dbReference>
<feature type="compositionally biased region" description="Low complexity" evidence="5">
    <location>
        <begin position="147"/>
        <end position="160"/>
    </location>
</feature>
<dbReference type="GO" id="GO:0005634">
    <property type="term" value="C:nucleus"/>
    <property type="evidence" value="ECO:0007669"/>
    <property type="project" value="UniProtKB-SubCell"/>
</dbReference>
<dbReference type="AlphaFoldDB" id="A0A9D3NLB4"/>
<dbReference type="Pfam" id="PF00622">
    <property type="entry name" value="SPRY"/>
    <property type="match status" value="1"/>
</dbReference>
<dbReference type="InterPro" id="IPR035778">
    <property type="entry name" value="SPRY_hnRNP_U"/>
</dbReference>